<dbReference type="GO" id="GO:0005829">
    <property type="term" value="C:cytosol"/>
    <property type="evidence" value="ECO:0007669"/>
    <property type="project" value="TreeGrafter"/>
</dbReference>
<keyword evidence="4" id="KW-0808">Transferase</keyword>
<dbReference type="GO" id="GO:0030170">
    <property type="term" value="F:pyridoxal phosphate binding"/>
    <property type="evidence" value="ECO:0007669"/>
    <property type="project" value="InterPro"/>
</dbReference>
<dbReference type="Gene3D" id="3.40.640.10">
    <property type="entry name" value="Type I PLP-dependent aspartate aminotransferase-like (Major domain)"/>
    <property type="match status" value="1"/>
</dbReference>
<dbReference type="InterPro" id="IPR015422">
    <property type="entry name" value="PyrdxlP-dep_Trfase_small"/>
</dbReference>
<dbReference type="Pfam" id="PF00202">
    <property type="entry name" value="Aminotran_3"/>
    <property type="match status" value="1"/>
</dbReference>
<protein>
    <recommendedName>
        <fullName evidence="9">4-aminobutyrate--2-oxoglutarate transaminase</fullName>
    </recommendedName>
</protein>
<evidence type="ECO:0000256" key="2">
    <source>
        <dbReference type="ARBA" id="ARBA00008954"/>
    </source>
</evidence>
<comment type="caution">
    <text evidence="7">The sequence shown here is derived from an EMBL/GenBank/DDBJ whole genome shotgun (WGS) entry which is preliminary data.</text>
</comment>
<accession>A0A917AXI6</accession>
<evidence type="ECO:0000256" key="6">
    <source>
        <dbReference type="SAM" id="MobiDB-lite"/>
    </source>
</evidence>
<feature type="region of interest" description="Disordered" evidence="6">
    <location>
        <begin position="174"/>
        <end position="218"/>
    </location>
</feature>
<dbReference type="GO" id="GO:0008483">
    <property type="term" value="F:transaminase activity"/>
    <property type="evidence" value="ECO:0007669"/>
    <property type="project" value="UniProtKB-KW"/>
</dbReference>
<dbReference type="Gene3D" id="3.90.1150.10">
    <property type="entry name" value="Aspartate Aminotransferase, domain 1"/>
    <property type="match status" value="1"/>
</dbReference>
<gene>
    <name evidence="7" type="ORF">GCM10011401_26960</name>
</gene>
<reference evidence="7" key="2">
    <citation type="submission" date="2020-09" db="EMBL/GenBank/DDBJ databases">
        <authorList>
            <person name="Sun Q."/>
            <person name="Zhou Y."/>
        </authorList>
    </citation>
    <scope>NUCLEOTIDE SEQUENCE</scope>
    <source>
        <strain evidence="7">CGMCC 1.15388</strain>
    </source>
</reference>
<evidence type="ECO:0008006" key="9">
    <source>
        <dbReference type="Google" id="ProtNLM"/>
    </source>
</evidence>
<comment type="similarity">
    <text evidence="2">Belongs to the class-III pyridoxal-phosphate-dependent aminotransferase family.</text>
</comment>
<organism evidence="7 8">
    <name type="scientific">Nesterenkonia cremea</name>
    <dbReference type="NCBI Taxonomy" id="1882340"/>
    <lineage>
        <taxon>Bacteria</taxon>
        <taxon>Bacillati</taxon>
        <taxon>Actinomycetota</taxon>
        <taxon>Actinomycetes</taxon>
        <taxon>Micrococcales</taxon>
        <taxon>Micrococcaceae</taxon>
        <taxon>Nesterenkonia</taxon>
    </lineage>
</organism>
<dbReference type="PANTHER" id="PTHR43206">
    <property type="entry name" value="AMINOTRANSFERASE"/>
    <property type="match status" value="1"/>
</dbReference>
<dbReference type="InterPro" id="IPR005814">
    <property type="entry name" value="Aminotrans_3"/>
</dbReference>
<dbReference type="EMBL" id="BMIS01000018">
    <property type="protein sequence ID" value="GGE78313.1"/>
    <property type="molecule type" value="Genomic_DNA"/>
</dbReference>
<dbReference type="Proteomes" id="UP000633136">
    <property type="component" value="Unassembled WGS sequence"/>
</dbReference>
<keyword evidence="5" id="KW-0663">Pyridoxal phosphate</keyword>
<feature type="compositionally biased region" description="Low complexity" evidence="6">
    <location>
        <begin position="178"/>
        <end position="194"/>
    </location>
</feature>
<dbReference type="InterPro" id="IPR015424">
    <property type="entry name" value="PyrdxlP-dep_Trfase"/>
</dbReference>
<sequence length="218" mass="22864">MAELPQSRHLATEIPGPKAQELAKRRASFVAAGVSSLMGTYAVRSQDGIVEDVDGNRLIDLGSGIAVTSVGASAPAVVDAVQTQVAELTHTCFMATPYEGYIAVAEKLAELAPINGELRTALFNSGAEAVENAVKIARTHTGRQAVAALDHAYHGRTTLTMALTAKSMPYKHGFGPFAPRSTGSPAPTPTGTSSMARQQQSVPSPPWRRASEPETSQP</sequence>
<dbReference type="InterPro" id="IPR015421">
    <property type="entry name" value="PyrdxlP-dep_Trfase_major"/>
</dbReference>
<proteinExistence type="inferred from homology"/>
<comment type="cofactor">
    <cofactor evidence="1">
        <name>pyridoxal 5'-phosphate</name>
        <dbReference type="ChEBI" id="CHEBI:597326"/>
    </cofactor>
</comment>
<keyword evidence="8" id="KW-1185">Reference proteome</keyword>
<evidence type="ECO:0000256" key="3">
    <source>
        <dbReference type="ARBA" id="ARBA00022576"/>
    </source>
</evidence>
<keyword evidence="3" id="KW-0032">Aminotransferase</keyword>
<dbReference type="GO" id="GO:0009450">
    <property type="term" value="P:gamma-aminobutyric acid catabolic process"/>
    <property type="evidence" value="ECO:0007669"/>
    <property type="project" value="TreeGrafter"/>
</dbReference>
<evidence type="ECO:0000256" key="5">
    <source>
        <dbReference type="ARBA" id="ARBA00022898"/>
    </source>
</evidence>
<evidence type="ECO:0000313" key="8">
    <source>
        <dbReference type="Proteomes" id="UP000633136"/>
    </source>
</evidence>
<dbReference type="PANTHER" id="PTHR43206:SF2">
    <property type="entry name" value="4-AMINOBUTYRATE AMINOTRANSFERASE GABT"/>
    <property type="match status" value="1"/>
</dbReference>
<evidence type="ECO:0000313" key="7">
    <source>
        <dbReference type="EMBL" id="GGE78313.1"/>
    </source>
</evidence>
<evidence type="ECO:0000256" key="1">
    <source>
        <dbReference type="ARBA" id="ARBA00001933"/>
    </source>
</evidence>
<evidence type="ECO:0000256" key="4">
    <source>
        <dbReference type="ARBA" id="ARBA00022679"/>
    </source>
</evidence>
<reference evidence="7" key="1">
    <citation type="journal article" date="2014" name="Int. J. Syst. Evol. Microbiol.">
        <title>Complete genome sequence of Corynebacterium casei LMG S-19264T (=DSM 44701T), isolated from a smear-ripened cheese.</title>
        <authorList>
            <consortium name="US DOE Joint Genome Institute (JGI-PGF)"/>
            <person name="Walter F."/>
            <person name="Albersmeier A."/>
            <person name="Kalinowski J."/>
            <person name="Ruckert C."/>
        </authorList>
    </citation>
    <scope>NUCLEOTIDE SEQUENCE</scope>
    <source>
        <strain evidence="7">CGMCC 1.15388</strain>
    </source>
</reference>
<dbReference type="AlphaFoldDB" id="A0A917AXI6"/>
<name>A0A917AXI6_9MICC</name>
<dbReference type="SUPFAM" id="SSF53383">
    <property type="entry name" value="PLP-dependent transferases"/>
    <property type="match status" value="1"/>
</dbReference>